<evidence type="ECO:0000256" key="2">
    <source>
        <dbReference type="ARBA" id="ARBA00022448"/>
    </source>
</evidence>
<evidence type="ECO:0000256" key="3">
    <source>
        <dbReference type="ARBA" id="ARBA00022741"/>
    </source>
</evidence>
<dbReference type="Proteomes" id="UP000184080">
    <property type="component" value="Unassembled WGS sequence"/>
</dbReference>
<dbReference type="PROSITE" id="PS00211">
    <property type="entry name" value="ABC_TRANSPORTER_1"/>
    <property type="match status" value="1"/>
</dbReference>
<dbReference type="Gene3D" id="3.40.50.300">
    <property type="entry name" value="P-loop containing nucleotide triphosphate hydrolases"/>
    <property type="match status" value="1"/>
</dbReference>
<dbReference type="SMART" id="SM00382">
    <property type="entry name" value="AAA"/>
    <property type="match status" value="1"/>
</dbReference>
<evidence type="ECO:0000259" key="5">
    <source>
        <dbReference type="PROSITE" id="PS50893"/>
    </source>
</evidence>
<gene>
    <name evidence="6" type="ORF">SAMN05444401_0066</name>
</gene>
<dbReference type="SUPFAM" id="SSF52540">
    <property type="entry name" value="P-loop containing nucleoside triphosphate hydrolases"/>
    <property type="match status" value="1"/>
</dbReference>
<dbReference type="InterPro" id="IPR003439">
    <property type="entry name" value="ABC_transporter-like_ATP-bd"/>
</dbReference>
<sequence>MGCYGQFANGNEHFKLPVLRRRNFMPILEVKKLKKIYTSRFGGNHVQALSDVSFSVEKGEYVAIMGESGSGKTTLLNIIAALDKPTSGEVVLSGISSMNIKEKEISKFRRDNLGFVFQDFNLLDTFSLQDNIFLPLVLSGKSFSEMNSRLKPIAKKLGISDLLQKYPYEVSGGQKQRAAVARALITNPQLILADEPTGALDSHSSDELLRLFNDINKEGQTIIMVTHSTKAASHASRVLFIKDGEVFHQLYRASMSHEEMYQKISDTLTIIATGGGRCE</sequence>
<dbReference type="AlphaFoldDB" id="A0A1M6N351"/>
<dbReference type="GO" id="GO:0098796">
    <property type="term" value="C:membrane protein complex"/>
    <property type="evidence" value="ECO:0007669"/>
    <property type="project" value="UniProtKB-ARBA"/>
</dbReference>
<dbReference type="GO" id="GO:0016887">
    <property type="term" value="F:ATP hydrolysis activity"/>
    <property type="evidence" value="ECO:0007669"/>
    <property type="project" value="InterPro"/>
</dbReference>
<evidence type="ECO:0000313" key="7">
    <source>
        <dbReference type="Proteomes" id="UP000184080"/>
    </source>
</evidence>
<dbReference type="CDD" id="cd03255">
    <property type="entry name" value="ABC_MJ0796_LolCDE_FtsE"/>
    <property type="match status" value="1"/>
</dbReference>
<dbReference type="PANTHER" id="PTHR42798:SF7">
    <property type="entry name" value="ALPHA-D-RIBOSE 1-METHYLPHOSPHONATE 5-TRIPHOSPHATE SYNTHASE SUBUNIT PHNL"/>
    <property type="match status" value="1"/>
</dbReference>
<dbReference type="EMBL" id="FQZO01000010">
    <property type="protein sequence ID" value="SHJ90124.1"/>
    <property type="molecule type" value="Genomic_DNA"/>
</dbReference>
<evidence type="ECO:0000256" key="4">
    <source>
        <dbReference type="ARBA" id="ARBA00022840"/>
    </source>
</evidence>
<comment type="similarity">
    <text evidence="1">Belongs to the ABC transporter superfamily.</text>
</comment>
<dbReference type="InterPro" id="IPR017911">
    <property type="entry name" value="MacB-like_ATP-bd"/>
</dbReference>
<dbReference type="PROSITE" id="PS50893">
    <property type="entry name" value="ABC_TRANSPORTER_2"/>
    <property type="match status" value="1"/>
</dbReference>
<protein>
    <submittedName>
        <fullName evidence="6">Putative ABC transport system ATP-binding protein</fullName>
    </submittedName>
</protein>
<feature type="domain" description="ABC transporter" evidence="5">
    <location>
        <begin position="28"/>
        <end position="268"/>
    </location>
</feature>
<keyword evidence="2" id="KW-0813">Transport</keyword>
<name>A0A1M6N351_9CLOT</name>
<dbReference type="GO" id="GO:0005524">
    <property type="term" value="F:ATP binding"/>
    <property type="evidence" value="ECO:0007669"/>
    <property type="project" value="UniProtKB-KW"/>
</dbReference>
<keyword evidence="7" id="KW-1185">Reference proteome</keyword>
<organism evidence="6 7">
    <name type="scientific">Clostridium amylolyticum</name>
    <dbReference type="NCBI Taxonomy" id="1121298"/>
    <lineage>
        <taxon>Bacteria</taxon>
        <taxon>Bacillati</taxon>
        <taxon>Bacillota</taxon>
        <taxon>Clostridia</taxon>
        <taxon>Eubacteriales</taxon>
        <taxon>Clostridiaceae</taxon>
        <taxon>Clostridium</taxon>
    </lineage>
</organism>
<reference evidence="6 7" key="1">
    <citation type="submission" date="2016-11" db="EMBL/GenBank/DDBJ databases">
        <authorList>
            <person name="Jaros S."/>
            <person name="Januszkiewicz K."/>
            <person name="Wedrychowicz H."/>
        </authorList>
    </citation>
    <scope>NUCLEOTIDE SEQUENCE [LARGE SCALE GENOMIC DNA]</scope>
    <source>
        <strain evidence="6 7">DSM 21864</strain>
    </source>
</reference>
<keyword evidence="3" id="KW-0547">Nucleotide-binding</keyword>
<evidence type="ECO:0000256" key="1">
    <source>
        <dbReference type="ARBA" id="ARBA00005417"/>
    </source>
</evidence>
<dbReference type="InterPro" id="IPR003593">
    <property type="entry name" value="AAA+_ATPase"/>
</dbReference>
<keyword evidence="4 6" id="KW-0067">ATP-binding</keyword>
<dbReference type="PANTHER" id="PTHR42798">
    <property type="entry name" value="LIPOPROTEIN-RELEASING SYSTEM ATP-BINDING PROTEIN LOLD"/>
    <property type="match status" value="1"/>
</dbReference>
<proteinExistence type="inferred from homology"/>
<dbReference type="STRING" id="1121298.SAMN05444401_0066"/>
<dbReference type="Pfam" id="PF00005">
    <property type="entry name" value="ABC_tran"/>
    <property type="match status" value="1"/>
</dbReference>
<accession>A0A1M6N351</accession>
<dbReference type="GO" id="GO:0022857">
    <property type="term" value="F:transmembrane transporter activity"/>
    <property type="evidence" value="ECO:0007669"/>
    <property type="project" value="UniProtKB-ARBA"/>
</dbReference>
<evidence type="ECO:0000313" key="6">
    <source>
        <dbReference type="EMBL" id="SHJ90124.1"/>
    </source>
</evidence>
<dbReference type="InterPro" id="IPR027417">
    <property type="entry name" value="P-loop_NTPase"/>
</dbReference>
<dbReference type="InterPro" id="IPR017871">
    <property type="entry name" value="ABC_transporter-like_CS"/>
</dbReference>
<dbReference type="FunFam" id="3.40.50.300:FF:000032">
    <property type="entry name" value="Export ABC transporter ATP-binding protein"/>
    <property type="match status" value="1"/>
</dbReference>